<protein>
    <recommendedName>
        <fullName evidence="1">Glycosyl transferase family 28 C-terminal domain-containing protein</fullName>
    </recommendedName>
</protein>
<dbReference type="PANTHER" id="PTHR21015">
    <property type="entry name" value="UDP-N-ACETYLGLUCOSAMINE--N-ACETYLMURAMYL-(PENTAPEPTIDE) PYROPHOSPHORYL-UNDECAPRENOL N-ACETYLGLUCOSAMINE TRANSFERASE 1"/>
    <property type="match status" value="1"/>
</dbReference>
<dbReference type="Gene3D" id="3.40.50.2000">
    <property type="entry name" value="Glycogen Phosphorylase B"/>
    <property type="match status" value="1"/>
</dbReference>
<name>A0A8T0IU16_CERPU</name>
<dbReference type="InterPro" id="IPR007235">
    <property type="entry name" value="Glyco_trans_28_C"/>
</dbReference>
<dbReference type="SUPFAM" id="SSF53756">
    <property type="entry name" value="UDP-Glycosyltransferase/glycogen phosphorylase"/>
    <property type="match status" value="1"/>
</dbReference>
<dbReference type="GO" id="GO:0016758">
    <property type="term" value="F:hexosyltransferase activity"/>
    <property type="evidence" value="ECO:0007669"/>
    <property type="project" value="InterPro"/>
</dbReference>
<feature type="domain" description="Glycosyl transferase family 28 C-terminal" evidence="1">
    <location>
        <begin position="259"/>
        <end position="371"/>
    </location>
</feature>
<dbReference type="PANTHER" id="PTHR21015:SF28">
    <property type="entry name" value="SLL1722 PROTEIN"/>
    <property type="match status" value="1"/>
</dbReference>
<evidence type="ECO:0000259" key="1">
    <source>
        <dbReference type="Pfam" id="PF04101"/>
    </source>
</evidence>
<proteinExistence type="predicted"/>
<dbReference type="Pfam" id="PF04101">
    <property type="entry name" value="Glyco_tran_28_C"/>
    <property type="match status" value="1"/>
</dbReference>
<evidence type="ECO:0000313" key="3">
    <source>
        <dbReference type="Proteomes" id="UP000822688"/>
    </source>
</evidence>
<organism evidence="2 3">
    <name type="scientific">Ceratodon purpureus</name>
    <name type="common">Fire moss</name>
    <name type="synonym">Dicranum purpureum</name>
    <dbReference type="NCBI Taxonomy" id="3225"/>
    <lineage>
        <taxon>Eukaryota</taxon>
        <taxon>Viridiplantae</taxon>
        <taxon>Streptophyta</taxon>
        <taxon>Embryophyta</taxon>
        <taxon>Bryophyta</taxon>
        <taxon>Bryophytina</taxon>
        <taxon>Bryopsida</taxon>
        <taxon>Dicranidae</taxon>
        <taxon>Pseudoditrichales</taxon>
        <taxon>Ditrichaceae</taxon>
        <taxon>Ceratodon</taxon>
    </lineage>
</organism>
<dbReference type="AlphaFoldDB" id="A0A8T0IU16"/>
<comment type="caution">
    <text evidence="2">The sequence shown here is derived from an EMBL/GenBank/DDBJ whole genome shotgun (WGS) entry which is preliminary data.</text>
</comment>
<reference evidence="2" key="1">
    <citation type="submission" date="2020-06" db="EMBL/GenBank/DDBJ databases">
        <title>WGS assembly of Ceratodon purpureus strain R40.</title>
        <authorList>
            <person name="Carey S.B."/>
            <person name="Jenkins J."/>
            <person name="Shu S."/>
            <person name="Lovell J.T."/>
            <person name="Sreedasyam A."/>
            <person name="Maumus F."/>
            <person name="Tiley G.P."/>
            <person name="Fernandez-Pozo N."/>
            <person name="Barry K."/>
            <person name="Chen C."/>
            <person name="Wang M."/>
            <person name="Lipzen A."/>
            <person name="Daum C."/>
            <person name="Saski C.A."/>
            <person name="Payton A.C."/>
            <person name="Mcbreen J.C."/>
            <person name="Conrad R.E."/>
            <person name="Kollar L.M."/>
            <person name="Olsson S."/>
            <person name="Huttunen S."/>
            <person name="Landis J.B."/>
            <person name="Wickett N.J."/>
            <person name="Johnson M.G."/>
            <person name="Rensing S.A."/>
            <person name="Grimwood J."/>
            <person name="Schmutz J."/>
            <person name="Mcdaniel S.F."/>
        </authorList>
    </citation>
    <scope>NUCLEOTIDE SEQUENCE</scope>
    <source>
        <strain evidence="2">R40</strain>
    </source>
</reference>
<gene>
    <name evidence="2" type="ORF">KC19_2G148400</name>
</gene>
<dbReference type="EMBL" id="CM026422">
    <property type="protein sequence ID" value="KAG0587210.1"/>
    <property type="molecule type" value="Genomic_DNA"/>
</dbReference>
<evidence type="ECO:0000313" key="2">
    <source>
        <dbReference type="EMBL" id="KAG0587210.1"/>
    </source>
</evidence>
<keyword evidence="3" id="KW-1185">Reference proteome</keyword>
<dbReference type="Proteomes" id="UP000822688">
    <property type="component" value="Chromosome 2"/>
</dbReference>
<accession>A0A8T0IU16</accession>
<sequence length="427" mass="47303">MATEGGESGRSAKHVRVLMYSHDGFGLGHVRGTQTVANALASNRPESSIVILTGSAIIRTFEFRTGIDFVCVPGVERAQGSGVCTSRTLNMSIEEVVALRRALFLQTAETMNPDIFIVDHKPSGFWGELVPTLKLLKARGCYIVFSVRNILDREPHLFLPEWNRDGAIESLERYYDEIWVHGVEEIYQPFAELPISAGLAERITYTGYLRRELPQVPINKIFPSIARSPFILVTAGGGGDGEEVIGWVIAAYEADPGMELQALIVFGPHMNADHRRGFMERIQRHPKLDAISFDTEVEVLMSKATAIVAMCGYNTFCEILSFDKPSLIVPRRRSRKEQLIRATEAERHGLLSYIVADESGHDPLRMATALRALSKQKSPSSVRIQGLLDGLDVICKSFSRAVAADRRDLTLENFKISKDVSLGAKSA</sequence>